<reference evidence="2" key="1">
    <citation type="submission" date="2016-02" db="EMBL/GenBank/DDBJ databases">
        <authorList>
            <person name="Dunlap C."/>
        </authorList>
    </citation>
    <scope>NUCLEOTIDE SEQUENCE [LARGE SCALE GENOMIC DNA]</scope>
    <source>
        <strain evidence="2">NRRL B-41092</strain>
    </source>
</reference>
<evidence type="ECO:0000313" key="2">
    <source>
        <dbReference type="Proteomes" id="UP000075430"/>
    </source>
</evidence>
<dbReference type="RefSeq" id="WP_061523395.1">
    <property type="nucleotide sequence ID" value="NZ_JARLZY010000012.1"/>
</dbReference>
<proteinExistence type="predicted"/>
<accession>A0A150F345</accession>
<name>A0A150F345_9BACI</name>
<keyword evidence="2" id="KW-1185">Reference proteome</keyword>
<sequence>MKDLLFRMVNMSTHLKVVDKGQKMLNYTIFKVADKLEALHNTGELESIKSIGAYVNISFTNAFNDFQKSFLSIEDRIDIIHEYQKLW</sequence>
<dbReference type="AlphaFoldDB" id="A0A150F345"/>
<gene>
    <name evidence="1" type="ORF">AXI58_05705</name>
</gene>
<organism evidence="1 2">
    <name type="scientific">Bacillus nakamurai</name>
    <dbReference type="NCBI Taxonomy" id="1793963"/>
    <lineage>
        <taxon>Bacteria</taxon>
        <taxon>Bacillati</taxon>
        <taxon>Bacillota</taxon>
        <taxon>Bacilli</taxon>
        <taxon>Bacillales</taxon>
        <taxon>Bacillaceae</taxon>
        <taxon>Bacillus</taxon>
    </lineage>
</organism>
<comment type="caution">
    <text evidence="1">The sequence shown here is derived from an EMBL/GenBank/DDBJ whole genome shotgun (WGS) entry which is preliminary data.</text>
</comment>
<protein>
    <submittedName>
        <fullName evidence="1">Uncharacterized protein</fullName>
    </submittedName>
</protein>
<dbReference type="EMBL" id="LSBA01000039">
    <property type="protein sequence ID" value="KXZ13169.1"/>
    <property type="molecule type" value="Genomic_DNA"/>
</dbReference>
<dbReference type="Proteomes" id="UP000075430">
    <property type="component" value="Unassembled WGS sequence"/>
</dbReference>
<evidence type="ECO:0000313" key="1">
    <source>
        <dbReference type="EMBL" id="KXZ13169.1"/>
    </source>
</evidence>
<dbReference type="OrthoDB" id="2939773at2"/>